<protein>
    <recommendedName>
        <fullName evidence="5">Bifunctional inhibitor/plant lipid transfer protein/seed storage helical domain-containing protein</fullName>
    </recommendedName>
</protein>
<feature type="compositionally biased region" description="Acidic residues" evidence="1">
    <location>
        <begin position="57"/>
        <end position="81"/>
    </location>
</feature>
<dbReference type="AlphaFoldDB" id="A0ABC9FZT1"/>
<evidence type="ECO:0000313" key="3">
    <source>
        <dbReference type="EMBL" id="CAL5084408.1"/>
    </source>
</evidence>
<sequence>MAAPALHVAILAAMLLAPFLSVPAEAQTKKFCLTQFAIASQACAILPPTSPEHRDNDDDEDEDEDSDEDEDEDSDEDEDDSGGGGGGGGDRRRRRDRDQHDKKSGGVVSKPASSVAGKPSLSSSMITVEAADEVDADDDAQRNGTAATPAVGNHTSGGGSGGGGGSVSGHRRRRRRRGSRRHRRRHRRGRLRDGEDGGEDGDEDEDEDEDNDEDNDDDEDEDDDEDDDDDDDDDGHRAYRDCCRWLKEVEPDCVCQALLRLPSFLVKPQHKYTVKVGHSCKFTYRCGGT</sequence>
<evidence type="ECO:0000313" key="4">
    <source>
        <dbReference type="Proteomes" id="UP001497457"/>
    </source>
</evidence>
<feature type="signal peptide" evidence="2">
    <location>
        <begin position="1"/>
        <end position="26"/>
    </location>
</feature>
<gene>
    <name evidence="3" type="ORF">URODEC1_LOCUS110552</name>
</gene>
<dbReference type="InterPro" id="IPR036312">
    <property type="entry name" value="Bifun_inhib/LTP/seed_sf"/>
</dbReference>
<feature type="chain" id="PRO_5044794161" description="Bifunctional inhibitor/plant lipid transfer protein/seed storage helical domain-containing protein" evidence="2">
    <location>
        <begin position="27"/>
        <end position="289"/>
    </location>
</feature>
<proteinExistence type="predicted"/>
<keyword evidence="4" id="KW-1185">Reference proteome</keyword>
<evidence type="ECO:0008006" key="5">
    <source>
        <dbReference type="Google" id="ProtNLM"/>
    </source>
</evidence>
<evidence type="ECO:0000256" key="2">
    <source>
        <dbReference type="SAM" id="SignalP"/>
    </source>
</evidence>
<accession>A0ABC9FZT1</accession>
<reference evidence="3 4" key="2">
    <citation type="submission" date="2024-10" db="EMBL/GenBank/DDBJ databases">
        <authorList>
            <person name="Ryan C."/>
        </authorList>
    </citation>
    <scope>NUCLEOTIDE SEQUENCE [LARGE SCALE GENOMIC DNA]</scope>
</reference>
<dbReference type="SUPFAM" id="SSF47699">
    <property type="entry name" value="Bifunctional inhibitor/lipid-transfer protein/seed storage 2S albumin"/>
    <property type="match status" value="1"/>
</dbReference>
<feature type="compositionally biased region" description="Gly residues" evidence="1">
    <location>
        <begin position="155"/>
        <end position="167"/>
    </location>
</feature>
<dbReference type="PANTHER" id="PTHR34377:SF3">
    <property type="entry name" value="TETRATRICOPEPTIDE REPEAT (TPR)-LIKE SUPERFAMILY PROTEIN"/>
    <property type="match status" value="1"/>
</dbReference>
<feature type="compositionally biased region" description="Basic residues" evidence="1">
    <location>
        <begin position="169"/>
        <end position="190"/>
    </location>
</feature>
<name>A0ABC9FZT1_9POAL</name>
<dbReference type="Proteomes" id="UP001497457">
    <property type="component" value="Chromosome 7b"/>
</dbReference>
<dbReference type="EMBL" id="OZ075117">
    <property type="protein sequence ID" value="CAL5084408.1"/>
    <property type="molecule type" value="Genomic_DNA"/>
</dbReference>
<reference evidence="4" key="1">
    <citation type="submission" date="2024-06" db="EMBL/GenBank/DDBJ databases">
        <authorList>
            <person name="Ryan C."/>
        </authorList>
    </citation>
    <scope>NUCLEOTIDE SEQUENCE [LARGE SCALE GENOMIC DNA]</scope>
</reference>
<feature type="compositionally biased region" description="Acidic residues" evidence="1">
    <location>
        <begin position="196"/>
        <end position="233"/>
    </location>
</feature>
<feature type="region of interest" description="Disordered" evidence="1">
    <location>
        <begin position="45"/>
        <end position="235"/>
    </location>
</feature>
<organism evidence="3 4">
    <name type="scientific">Urochloa decumbens</name>
    <dbReference type="NCBI Taxonomy" id="240449"/>
    <lineage>
        <taxon>Eukaryota</taxon>
        <taxon>Viridiplantae</taxon>
        <taxon>Streptophyta</taxon>
        <taxon>Embryophyta</taxon>
        <taxon>Tracheophyta</taxon>
        <taxon>Spermatophyta</taxon>
        <taxon>Magnoliopsida</taxon>
        <taxon>Liliopsida</taxon>
        <taxon>Poales</taxon>
        <taxon>Poaceae</taxon>
        <taxon>PACMAD clade</taxon>
        <taxon>Panicoideae</taxon>
        <taxon>Panicodae</taxon>
        <taxon>Paniceae</taxon>
        <taxon>Melinidinae</taxon>
        <taxon>Urochloa</taxon>
    </lineage>
</organism>
<evidence type="ECO:0000256" key="1">
    <source>
        <dbReference type="SAM" id="MobiDB-lite"/>
    </source>
</evidence>
<dbReference type="PANTHER" id="PTHR34377">
    <property type="entry name" value="TETRATRICOPEPTIDE REPEAT (TPR)-LIKE SUPERFAMILY PROTEIN"/>
    <property type="match status" value="1"/>
</dbReference>
<keyword evidence="2" id="KW-0732">Signal</keyword>